<evidence type="ECO:0000313" key="1">
    <source>
        <dbReference type="EMBL" id="WVY98447.1"/>
    </source>
</evidence>
<name>A0AAQ3MVY1_VIGMU</name>
<proteinExistence type="predicted"/>
<dbReference type="EMBL" id="CP144692">
    <property type="protein sequence ID" value="WVY98447.1"/>
    <property type="molecule type" value="Genomic_DNA"/>
</dbReference>
<reference evidence="1 2" key="1">
    <citation type="journal article" date="2023" name="Life. Sci Alliance">
        <title>Evolutionary insights into 3D genome organization and epigenetic landscape of Vigna mungo.</title>
        <authorList>
            <person name="Junaid A."/>
            <person name="Singh B."/>
            <person name="Bhatia S."/>
        </authorList>
    </citation>
    <scope>NUCLEOTIDE SEQUENCE [LARGE SCALE GENOMIC DNA]</scope>
    <source>
        <strain evidence="1">Urdbean</strain>
    </source>
</reference>
<dbReference type="Proteomes" id="UP001374535">
    <property type="component" value="Chromosome 9"/>
</dbReference>
<keyword evidence="2" id="KW-1185">Reference proteome</keyword>
<protein>
    <submittedName>
        <fullName evidence="1">Uncharacterized protein</fullName>
    </submittedName>
</protein>
<sequence length="151" mass="16378">MACTSTLSLYSQSQVRLRNQRLQSLALTSAGFAQFLSFPTLNCRRTHSPRVRFGSVVMEGTHPRATGSRRVYRQSQASAPLSSAPLKQIANVVGPFAVLVAVTFVSDSDITSSYILANNPLLQVMVLAAQVYCLIMIITGFPQPGGVPEEF</sequence>
<accession>A0AAQ3MVY1</accession>
<dbReference type="AlphaFoldDB" id="A0AAQ3MVY1"/>
<gene>
    <name evidence="1" type="ORF">V8G54_030598</name>
</gene>
<organism evidence="1 2">
    <name type="scientific">Vigna mungo</name>
    <name type="common">Black gram</name>
    <name type="synonym">Phaseolus mungo</name>
    <dbReference type="NCBI Taxonomy" id="3915"/>
    <lineage>
        <taxon>Eukaryota</taxon>
        <taxon>Viridiplantae</taxon>
        <taxon>Streptophyta</taxon>
        <taxon>Embryophyta</taxon>
        <taxon>Tracheophyta</taxon>
        <taxon>Spermatophyta</taxon>
        <taxon>Magnoliopsida</taxon>
        <taxon>eudicotyledons</taxon>
        <taxon>Gunneridae</taxon>
        <taxon>Pentapetalae</taxon>
        <taxon>rosids</taxon>
        <taxon>fabids</taxon>
        <taxon>Fabales</taxon>
        <taxon>Fabaceae</taxon>
        <taxon>Papilionoideae</taxon>
        <taxon>50 kb inversion clade</taxon>
        <taxon>NPAAA clade</taxon>
        <taxon>indigoferoid/millettioid clade</taxon>
        <taxon>Phaseoleae</taxon>
        <taxon>Vigna</taxon>
    </lineage>
</organism>
<evidence type="ECO:0000313" key="2">
    <source>
        <dbReference type="Proteomes" id="UP001374535"/>
    </source>
</evidence>